<dbReference type="Proteomes" id="UP001589647">
    <property type="component" value="Unassembled WGS sequence"/>
</dbReference>
<dbReference type="InterPro" id="IPR013094">
    <property type="entry name" value="AB_hydrolase_3"/>
</dbReference>
<name>A0ABV5I806_9ACTN</name>
<reference evidence="3 4" key="1">
    <citation type="submission" date="2024-09" db="EMBL/GenBank/DDBJ databases">
        <authorList>
            <person name="Sun Q."/>
            <person name="Mori K."/>
        </authorList>
    </citation>
    <scope>NUCLEOTIDE SEQUENCE [LARGE SCALE GENOMIC DNA]</scope>
    <source>
        <strain evidence="3 4">CCM 3426</strain>
    </source>
</reference>
<evidence type="ECO:0000313" key="4">
    <source>
        <dbReference type="Proteomes" id="UP001589647"/>
    </source>
</evidence>
<gene>
    <name evidence="3" type="ORF">ACFFV7_03605</name>
</gene>
<accession>A0ABV5I806</accession>
<protein>
    <submittedName>
        <fullName evidence="3">Alpha/beta hydrolase</fullName>
    </submittedName>
</protein>
<dbReference type="RefSeq" id="WP_189645841.1">
    <property type="nucleotide sequence ID" value="NZ_BMRC01000001.1"/>
</dbReference>
<organism evidence="3 4">
    <name type="scientific">Nonomuraea spiralis</name>
    <dbReference type="NCBI Taxonomy" id="46182"/>
    <lineage>
        <taxon>Bacteria</taxon>
        <taxon>Bacillati</taxon>
        <taxon>Actinomycetota</taxon>
        <taxon>Actinomycetes</taxon>
        <taxon>Streptosporangiales</taxon>
        <taxon>Streptosporangiaceae</taxon>
        <taxon>Nonomuraea</taxon>
    </lineage>
</organism>
<dbReference type="PANTHER" id="PTHR48081">
    <property type="entry name" value="AB HYDROLASE SUPERFAMILY PROTEIN C4A8.06C"/>
    <property type="match status" value="1"/>
</dbReference>
<dbReference type="InterPro" id="IPR050300">
    <property type="entry name" value="GDXG_lipolytic_enzyme"/>
</dbReference>
<comment type="caution">
    <text evidence="3">The sequence shown here is derived from an EMBL/GenBank/DDBJ whole genome shotgun (WGS) entry which is preliminary data.</text>
</comment>
<evidence type="ECO:0000259" key="2">
    <source>
        <dbReference type="Pfam" id="PF07859"/>
    </source>
</evidence>
<keyword evidence="4" id="KW-1185">Reference proteome</keyword>
<dbReference type="EMBL" id="JBHMEI010000001">
    <property type="protein sequence ID" value="MFB9200268.1"/>
    <property type="molecule type" value="Genomic_DNA"/>
</dbReference>
<dbReference type="InterPro" id="IPR029058">
    <property type="entry name" value="AB_hydrolase_fold"/>
</dbReference>
<feature type="domain" description="Alpha/beta hydrolase fold-3" evidence="2">
    <location>
        <begin position="89"/>
        <end position="292"/>
    </location>
</feature>
<dbReference type="GO" id="GO:0016787">
    <property type="term" value="F:hydrolase activity"/>
    <property type="evidence" value="ECO:0007669"/>
    <property type="project" value="UniProtKB-KW"/>
</dbReference>
<evidence type="ECO:0000256" key="1">
    <source>
        <dbReference type="ARBA" id="ARBA00022801"/>
    </source>
</evidence>
<sequence>MKMFQNLDPELAAALAHLDLPETGARGYTHAELARERDRMAAARLAGLVPDPAVLIKDMWVPGPEGGPDLRLRIHRPAGATDGPLPCVYWIHGGGMTFGLPEQDDGVAARFVRELRCVVASPAYRLAPEHPDPAPVEDCYAGLLWLAASEPGVDPRRIAIGGASAGAGLAAGVTLLSRDRGGPAPVFQALSAPMLDDRADTPSMTQYEDVLVIDRDYIAESWTALLGDRRATDAVSRYAAPARATDLSGLPPALVDVGELEVFRDETVLYALRLARAGVPTELLVYPGVFHGSEKLVPYAEITRRAVANRLAALRRAFTRP</sequence>
<proteinExistence type="predicted"/>
<keyword evidence="1 3" id="KW-0378">Hydrolase</keyword>
<evidence type="ECO:0000313" key="3">
    <source>
        <dbReference type="EMBL" id="MFB9200268.1"/>
    </source>
</evidence>
<dbReference type="PANTHER" id="PTHR48081:SF8">
    <property type="entry name" value="ALPHA_BETA HYDROLASE FOLD-3 DOMAIN-CONTAINING PROTEIN-RELATED"/>
    <property type="match status" value="1"/>
</dbReference>
<dbReference type="Pfam" id="PF07859">
    <property type="entry name" value="Abhydrolase_3"/>
    <property type="match status" value="1"/>
</dbReference>
<dbReference type="SUPFAM" id="SSF53474">
    <property type="entry name" value="alpha/beta-Hydrolases"/>
    <property type="match status" value="1"/>
</dbReference>
<dbReference type="Gene3D" id="3.40.50.1820">
    <property type="entry name" value="alpha/beta hydrolase"/>
    <property type="match status" value="1"/>
</dbReference>